<evidence type="ECO:0000256" key="1">
    <source>
        <dbReference type="ARBA" id="ARBA00022527"/>
    </source>
</evidence>
<dbReference type="Gene3D" id="3.30.565.10">
    <property type="entry name" value="Histidine kinase-like ATPase, C-terminal domain"/>
    <property type="match status" value="1"/>
</dbReference>
<dbReference type="InterPro" id="IPR050267">
    <property type="entry name" value="Anti-sigma-factor_SerPK"/>
</dbReference>
<evidence type="ECO:0000313" key="4">
    <source>
        <dbReference type="Proteomes" id="UP001165378"/>
    </source>
</evidence>
<dbReference type="PANTHER" id="PTHR35526:SF3">
    <property type="entry name" value="ANTI-SIGMA-F FACTOR RSBW"/>
    <property type="match status" value="1"/>
</dbReference>
<dbReference type="Proteomes" id="UP001165378">
    <property type="component" value="Unassembled WGS sequence"/>
</dbReference>
<keyword evidence="1" id="KW-0723">Serine/threonine-protein kinase</keyword>
<organism evidence="3 4">
    <name type="scientific">Yinghuangia soli</name>
    <dbReference type="NCBI Taxonomy" id="2908204"/>
    <lineage>
        <taxon>Bacteria</taxon>
        <taxon>Bacillati</taxon>
        <taxon>Actinomycetota</taxon>
        <taxon>Actinomycetes</taxon>
        <taxon>Kitasatosporales</taxon>
        <taxon>Streptomycetaceae</taxon>
        <taxon>Yinghuangia</taxon>
    </lineage>
</organism>
<evidence type="ECO:0000259" key="2">
    <source>
        <dbReference type="Pfam" id="PF13581"/>
    </source>
</evidence>
<keyword evidence="1" id="KW-0418">Kinase</keyword>
<dbReference type="InterPro" id="IPR036890">
    <property type="entry name" value="HATPase_C_sf"/>
</dbReference>
<dbReference type="AlphaFoldDB" id="A0AA41Q7J0"/>
<dbReference type="InterPro" id="IPR003594">
    <property type="entry name" value="HATPase_dom"/>
</dbReference>
<keyword evidence="3" id="KW-0067">ATP-binding</keyword>
<dbReference type="PANTHER" id="PTHR35526">
    <property type="entry name" value="ANTI-SIGMA-F FACTOR RSBW-RELATED"/>
    <property type="match status" value="1"/>
</dbReference>
<sequence length="136" mass="14797">MSTTQTEAQFEPLPASVGEARHWAAKWLAGQGIPDHVIDDVTLCLSEVTTNAVRHHGSTTPLHVRLAIHATVVRLSVQDDNCAPPSPRSPAEDDENGRGYVILDALAATWGFSSSARGKTVWCDITYRLEEQRAHG</sequence>
<proteinExistence type="predicted"/>
<name>A0AA41Q7J0_9ACTN</name>
<comment type="caution">
    <text evidence="3">The sequence shown here is derived from an EMBL/GenBank/DDBJ whole genome shotgun (WGS) entry which is preliminary data.</text>
</comment>
<dbReference type="EMBL" id="JAKFHA010000026">
    <property type="protein sequence ID" value="MCF2531789.1"/>
    <property type="molecule type" value="Genomic_DNA"/>
</dbReference>
<dbReference type="Pfam" id="PF13581">
    <property type="entry name" value="HATPase_c_2"/>
    <property type="match status" value="1"/>
</dbReference>
<evidence type="ECO:0000313" key="3">
    <source>
        <dbReference type="EMBL" id="MCF2531789.1"/>
    </source>
</evidence>
<feature type="domain" description="Histidine kinase/HSP90-like ATPase" evidence="2">
    <location>
        <begin position="10"/>
        <end position="122"/>
    </location>
</feature>
<dbReference type="GO" id="GO:0004674">
    <property type="term" value="F:protein serine/threonine kinase activity"/>
    <property type="evidence" value="ECO:0007669"/>
    <property type="project" value="UniProtKB-KW"/>
</dbReference>
<gene>
    <name evidence="3" type="ORF">LZ495_31860</name>
</gene>
<dbReference type="RefSeq" id="WP_235056435.1">
    <property type="nucleotide sequence ID" value="NZ_JAKFHA010000026.1"/>
</dbReference>
<dbReference type="SUPFAM" id="SSF55874">
    <property type="entry name" value="ATPase domain of HSP90 chaperone/DNA topoisomerase II/histidine kinase"/>
    <property type="match status" value="1"/>
</dbReference>
<keyword evidence="4" id="KW-1185">Reference proteome</keyword>
<reference evidence="3" key="1">
    <citation type="submission" date="2022-01" db="EMBL/GenBank/DDBJ databases">
        <title>Genome-Based Taxonomic Classification of the Phylum Actinobacteria.</title>
        <authorList>
            <person name="Gao Y."/>
        </authorList>
    </citation>
    <scope>NUCLEOTIDE SEQUENCE</scope>
    <source>
        <strain evidence="3">KLBMP 8922</strain>
    </source>
</reference>
<accession>A0AA41Q7J0</accession>
<protein>
    <submittedName>
        <fullName evidence="3">ATP-binding protein</fullName>
    </submittedName>
</protein>
<dbReference type="CDD" id="cd16936">
    <property type="entry name" value="HATPase_RsbW-like"/>
    <property type="match status" value="1"/>
</dbReference>
<keyword evidence="1" id="KW-0808">Transferase</keyword>
<keyword evidence="3" id="KW-0547">Nucleotide-binding</keyword>
<dbReference type="GO" id="GO:0005524">
    <property type="term" value="F:ATP binding"/>
    <property type="evidence" value="ECO:0007669"/>
    <property type="project" value="UniProtKB-KW"/>
</dbReference>